<dbReference type="RefSeq" id="WP_196397023.1">
    <property type="nucleotide sequence ID" value="NZ_JADNYM010000014.1"/>
</dbReference>
<accession>A0A931CUG9</accession>
<name>A0A931CUG9_9MICC</name>
<evidence type="ECO:0000256" key="1">
    <source>
        <dbReference type="SAM" id="MobiDB-lite"/>
    </source>
</evidence>
<keyword evidence="3" id="KW-1185">Reference proteome</keyword>
<dbReference type="Proteomes" id="UP000655366">
    <property type="component" value="Unassembled WGS sequence"/>
</dbReference>
<evidence type="ECO:0000313" key="2">
    <source>
        <dbReference type="EMBL" id="MBG0740078.1"/>
    </source>
</evidence>
<reference evidence="2 3" key="1">
    <citation type="submission" date="2020-11" db="EMBL/GenBank/DDBJ databases">
        <title>Arthrobacter antarcticus sp. nov., isolated from Antarctic Soil.</title>
        <authorList>
            <person name="Li J."/>
        </authorList>
    </citation>
    <scope>NUCLEOTIDE SEQUENCE [LARGE SCALE GENOMIC DNA]</scope>
    <source>
        <strain evidence="2 3">Z1-20</strain>
    </source>
</reference>
<sequence>MTGQQPEQAPEGMIKPDDATRDDLNKLLGTALGMAQEQLAAHGAFLPVGLAVGDDGEIRMISVVPEEGALEADIAQDAELDADALIADLYEVLRQQKDVHRAAAVICDIHLPEEGTDAIHVVTEHRSGISVAAVQAYTPPESAAAKGTEQAGWTFSVPVWEAEEMRIWI</sequence>
<proteinExistence type="predicted"/>
<evidence type="ECO:0000313" key="3">
    <source>
        <dbReference type="Proteomes" id="UP000655366"/>
    </source>
</evidence>
<comment type="caution">
    <text evidence="2">The sequence shown here is derived from an EMBL/GenBank/DDBJ whole genome shotgun (WGS) entry which is preliminary data.</text>
</comment>
<gene>
    <name evidence="2" type="ORF">IV500_11860</name>
</gene>
<protein>
    <submittedName>
        <fullName evidence="2">Uncharacterized protein</fullName>
    </submittedName>
</protein>
<organism evidence="2 3">
    <name type="scientific">Arthrobacter terrae</name>
    <dbReference type="NCBI Taxonomy" id="2935737"/>
    <lineage>
        <taxon>Bacteria</taxon>
        <taxon>Bacillati</taxon>
        <taxon>Actinomycetota</taxon>
        <taxon>Actinomycetes</taxon>
        <taxon>Micrococcales</taxon>
        <taxon>Micrococcaceae</taxon>
        <taxon>Arthrobacter</taxon>
    </lineage>
</organism>
<dbReference type="EMBL" id="JADNYM010000014">
    <property type="protein sequence ID" value="MBG0740078.1"/>
    <property type="molecule type" value="Genomic_DNA"/>
</dbReference>
<dbReference type="AlphaFoldDB" id="A0A931CUG9"/>
<feature type="region of interest" description="Disordered" evidence="1">
    <location>
        <begin position="1"/>
        <end position="20"/>
    </location>
</feature>